<name>A0A9W7MCQ0_HIBTR</name>
<evidence type="ECO:0000313" key="3">
    <source>
        <dbReference type="Proteomes" id="UP001165190"/>
    </source>
</evidence>
<sequence>MAGETTSEDSRDSVTAEDVMSSLSTPQQLPKLETIKLTESTYILWKHQVLIIIEGYGLLDFLFEHTTPPKDITNTAGQRVVNPVFSMYLKQDKLLASWLMSTVSADVLPHLTGLRTARAIWSSLSRLYAARSTAKQSSLRHSLHSQKKRGLTVTEYLAKIKLICDSLNASGNIVSEQEQVSVILSGLTAEFESVLAIASKEPQSLENLTEMLIDCEMRQKDFLAADFSVQANVAVKQDSKRLTTSEDLEEEYSVANASLTSSGFSKGDQRASNSYRGRGRGCFNSNRPQCQICERFGHLAQKCWYRYEQGYPGNGSGNNVSKSNYNV</sequence>
<dbReference type="AlphaFoldDB" id="A0A9W7MCQ0"/>
<keyword evidence="3" id="KW-1185">Reference proteome</keyword>
<feature type="region of interest" description="Disordered" evidence="1">
    <location>
        <begin position="1"/>
        <end position="22"/>
    </location>
</feature>
<evidence type="ECO:0000313" key="2">
    <source>
        <dbReference type="EMBL" id="GMI95464.1"/>
    </source>
</evidence>
<evidence type="ECO:0008006" key="4">
    <source>
        <dbReference type="Google" id="ProtNLM"/>
    </source>
</evidence>
<accession>A0A9W7MCQ0</accession>
<dbReference type="PANTHER" id="PTHR47481:SF10">
    <property type="entry name" value="COPIA-LIKE POLYPROTEIN_RETROTRANSPOSON"/>
    <property type="match status" value="1"/>
</dbReference>
<dbReference type="PANTHER" id="PTHR47481">
    <property type="match status" value="1"/>
</dbReference>
<organism evidence="2 3">
    <name type="scientific">Hibiscus trionum</name>
    <name type="common">Flower of an hour</name>
    <dbReference type="NCBI Taxonomy" id="183268"/>
    <lineage>
        <taxon>Eukaryota</taxon>
        <taxon>Viridiplantae</taxon>
        <taxon>Streptophyta</taxon>
        <taxon>Embryophyta</taxon>
        <taxon>Tracheophyta</taxon>
        <taxon>Spermatophyta</taxon>
        <taxon>Magnoliopsida</taxon>
        <taxon>eudicotyledons</taxon>
        <taxon>Gunneridae</taxon>
        <taxon>Pentapetalae</taxon>
        <taxon>rosids</taxon>
        <taxon>malvids</taxon>
        <taxon>Malvales</taxon>
        <taxon>Malvaceae</taxon>
        <taxon>Malvoideae</taxon>
        <taxon>Hibiscus</taxon>
    </lineage>
</organism>
<dbReference type="Pfam" id="PF14223">
    <property type="entry name" value="Retrotran_gag_2"/>
    <property type="match status" value="1"/>
</dbReference>
<gene>
    <name evidence="2" type="ORF">HRI_003215700</name>
</gene>
<evidence type="ECO:0000256" key="1">
    <source>
        <dbReference type="SAM" id="MobiDB-lite"/>
    </source>
</evidence>
<dbReference type="OrthoDB" id="1749397at2759"/>
<comment type="caution">
    <text evidence="2">The sequence shown here is derived from an EMBL/GenBank/DDBJ whole genome shotgun (WGS) entry which is preliminary data.</text>
</comment>
<proteinExistence type="predicted"/>
<dbReference type="EMBL" id="BSYR01000027">
    <property type="protein sequence ID" value="GMI95464.1"/>
    <property type="molecule type" value="Genomic_DNA"/>
</dbReference>
<dbReference type="Proteomes" id="UP001165190">
    <property type="component" value="Unassembled WGS sequence"/>
</dbReference>
<reference evidence="2" key="1">
    <citation type="submission" date="2023-05" db="EMBL/GenBank/DDBJ databases">
        <title>Genome and transcriptome analyses reveal genes involved in the formation of fine ridges on petal epidermal cells in Hibiscus trionum.</title>
        <authorList>
            <person name="Koshimizu S."/>
            <person name="Masuda S."/>
            <person name="Ishii T."/>
            <person name="Shirasu K."/>
            <person name="Hoshino A."/>
            <person name="Arita M."/>
        </authorList>
    </citation>
    <scope>NUCLEOTIDE SEQUENCE</scope>
    <source>
        <strain evidence="2">Hamamatsu line</strain>
    </source>
</reference>
<protein>
    <recommendedName>
        <fullName evidence="4">Retrotransposon Copia-like N-terminal domain-containing protein</fullName>
    </recommendedName>
</protein>